<keyword evidence="1" id="KW-0547">Nucleotide-binding</keyword>
<sequence>MEEKYLYGASVQGIQGFIFQTNKLIEIAGASELVEQICFKAFEEYVKDEKEKDENWIVRAAGKILYVFENKENCRKAVLEFPRKVMKMAPGITISQAVVRIKGDLSDYGEQSDELEKRLRVQRNKAVRSQTLGLMAIKRAPSTGLPAVEEVGKEYGGGNEKELIDEASASKKKMKDSIDLARKAFGEEVTEKKITNEIDKIAGKNSWIAVIHADGNGLGNIVQRVGKNAKEMRDFSLELDKITKMSARRAFGEVKKDYFKDDIIPIRPIVLGGDDVTVICKADFAVEYTKIFLEAFEEESKKLGENRLTACAGIAYVKSSYPFHYAVDLAEKLCGRAKKEAKKIDKDLAPSCLMFHKVEDSFITDIEEIKSRMLTPQEKTSFEFGPYYCGEHAKTKGSVTTATIGQLIKNVKELNGNEGSAIKSHLRQWLATLFDDVEMANQKMKRIISIGDPQVIKKLELEKYQQLLKIDNQQVAENLALEKYQKLLKNGEISIPFYDILSLCSVSSFDSLTEKNIQI</sequence>
<keyword evidence="2" id="KW-0051">Antiviral defense</keyword>
<evidence type="ECO:0000256" key="1">
    <source>
        <dbReference type="ARBA" id="ARBA00022741"/>
    </source>
</evidence>
<evidence type="ECO:0000313" key="4">
    <source>
        <dbReference type="EMBL" id="KAA6340948.1"/>
    </source>
</evidence>
<evidence type="ECO:0000256" key="2">
    <source>
        <dbReference type="ARBA" id="ARBA00023118"/>
    </source>
</evidence>
<name>A0A5J4S551_9ZZZZ</name>
<protein>
    <recommendedName>
        <fullName evidence="3">Cas10/Cmr2 second palm domain-containing protein</fullName>
    </recommendedName>
</protein>
<dbReference type="GO" id="GO:0051607">
    <property type="term" value="P:defense response to virus"/>
    <property type="evidence" value="ECO:0007669"/>
    <property type="project" value="UniProtKB-KW"/>
</dbReference>
<dbReference type="GO" id="GO:0000166">
    <property type="term" value="F:nucleotide binding"/>
    <property type="evidence" value="ECO:0007669"/>
    <property type="project" value="UniProtKB-KW"/>
</dbReference>
<accession>A0A5J4S551</accession>
<dbReference type="AlphaFoldDB" id="A0A5J4S551"/>
<feature type="domain" description="Cas10/Cmr2 second palm" evidence="3">
    <location>
        <begin position="208"/>
        <end position="343"/>
    </location>
</feature>
<proteinExistence type="predicted"/>
<dbReference type="EMBL" id="SNRY01000422">
    <property type="protein sequence ID" value="KAA6340948.1"/>
    <property type="molecule type" value="Genomic_DNA"/>
</dbReference>
<dbReference type="InterPro" id="IPR054767">
    <property type="entry name" value="Cas10-Cmr2_palm2"/>
</dbReference>
<gene>
    <name evidence="4" type="ORF">EZS27_011217</name>
</gene>
<dbReference type="Pfam" id="PF22335">
    <property type="entry name" value="Cas10-Cmr2_palm2"/>
    <property type="match status" value="1"/>
</dbReference>
<dbReference type="InterPro" id="IPR043128">
    <property type="entry name" value="Rev_trsase/Diguanyl_cyclase"/>
</dbReference>
<reference evidence="4" key="1">
    <citation type="submission" date="2019-03" db="EMBL/GenBank/DDBJ databases">
        <title>Single cell metagenomics reveals metabolic interactions within the superorganism composed of flagellate Streblomastix strix and complex community of Bacteroidetes bacteria on its surface.</title>
        <authorList>
            <person name="Treitli S.C."/>
            <person name="Kolisko M."/>
            <person name="Husnik F."/>
            <person name="Keeling P."/>
            <person name="Hampl V."/>
        </authorList>
    </citation>
    <scope>NUCLEOTIDE SEQUENCE</scope>
    <source>
        <strain evidence="4">STM</strain>
    </source>
</reference>
<organism evidence="4">
    <name type="scientific">termite gut metagenome</name>
    <dbReference type="NCBI Taxonomy" id="433724"/>
    <lineage>
        <taxon>unclassified sequences</taxon>
        <taxon>metagenomes</taxon>
        <taxon>organismal metagenomes</taxon>
    </lineage>
</organism>
<evidence type="ECO:0000259" key="3">
    <source>
        <dbReference type="Pfam" id="PF22335"/>
    </source>
</evidence>
<comment type="caution">
    <text evidence="4">The sequence shown here is derived from an EMBL/GenBank/DDBJ whole genome shotgun (WGS) entry which is preliminary data.</text>
</comment>
<dbReference type="Gene3D" id="3.30.70.270">
    <property type="match status" value="1"/>
</dbReference>